<evidence type="ECO:0000313" key="4">
    <source>
        <dbReference type="Proteomes" id="UP001501000"/>
    </source>
</evidence>
<dbReference type="Pfam" id="PF14431">
    <property type="entry name" value="YwqJ-deaminase"/>
    <property type="match status" value="1"/>
</dbReference>
<protein>
    <recommendedName>
        <fullName evidence="2">Outer membrane channel protein CpnT-like N-terminal domain-containing protein</fullName>
    </recommendedName>
</protein>
<keyword evidence="4" id="KW-1185">Reference proteome</keyword>
<dbReference type="Pfam" id="PF25547">
    <property type="entry name" value="WXG100_2"/>
    <property type="match status" value="1"/>
</dbReference>
<sequence>MAVTVPDWADTLLDLIGVAWPNVDEDAYREMAVALREFAEDLEDDGQLANNHFERLLSSGRGESLDALNEHWSKVKSKHIKDISGAARTIAGALDTAAGAIEGMKLAALVQLGYLAAEAGIALSLIPVTGGLSALIGAGAMRATQEVIKRLIKECVEEAVGYIVAAMTEPAVAALEGMAADLVVQLGAVAIGLQDGVDLDRTQDAGKDGFKEGVQSGKEAMNLASAGGGGGGKGSGLKDLHIEHAEHTHASTQLNGVSVNIHGKTAGKLTKAKTAHGRTRGRDSIADAIDPVADKALEALTKAAKTMGDHLGQTLPKAVKQIAVDHKNTDDALRDRFARQRKGDHDNDGGKGGGGGGGNGNPPGGGGGGGGGGNGSGDNPGGKRITPAPPWHGSSAGTMRHHRTDPLDVSHLTPEQQREALVQEARDLADRARRADPDNPDDPKHQIDLAKTRFPVGGHLLKDNSCSGGLLHDGVVTSHTSATQYEGKDKPDLHPGAQQVYDEVKAIHDAQGTRPGAGHGKCAEAMLLSDRLRQLDPSGTSLTTIDKVREAMAGAQMYSVQIGRDRRGLLQHNDYKEPCPSCAIALDITGINAYAG</sequence>
<feature type="compositionally biased region" description="Gly residues" evidence="1">
    <location>
        <begin position="350"/>
        <end position="380"/>
    </location>
</feature>
<gene>
    <name evidence="3" type="ORF">GCM10022244_47320</name>
</gene>
<feature type="compositionally biased region" description="Basic and acidic residues" evidence="1">
    <location>
        <begin position="338"/>
        <end position="349"/>
    </location>
</feature>
<dbReference type="InterPro" id="IPR025968">
    <property type="entry name" value="YwqJ_deaminase"/>
</dbReference>
<dbReference type="InterPro" id="IPR057746">
    <property type="entry name" value="CpnT-like_N"/>
</dbReference>
<reference evidence="4" key="1">
    <citation type="journal article" date="2019" name="Int. J. Syst. Evol. Microbiol.">
        <title>The Global Catalogue of Microorganisms (GCM) 10K type strain sequencing project: providing services to taxonomists for standard genome sequencing and annotation.</title>
        <authorList>
            <consortium name="The Broad Institute Genomics Platform"/>
            <consortium name="The Broad Institute Genome Sequencing Center for Infectious Disease"/>
            <person name="Wu L."/>
            <person name="Ma J."/>
        </authorList>
    </citation>
    <scope>NUCLEOTIDE SEQUENCE [LARGE SCALE GENOMIC DNA]</scope>
    <source>
        <strain evidence="4">JCM 16956</strain>
    </source>
</reference>
<evidence type="ECO:0000256" key="1">
    <source>
        <dbReference type="SAM" id="MobiDB-lite"/>
    </source>
</evidence>
<name>A0ABP7MZD0_9ACTN</name>
<evidence type="ECO:0000313" key="3">
    <source>
        <dbReference type="EMBL" id="GAA3933322.1"/>
    </source>
</evidence>
<organism evidence="3 4">
    <name type="scientific">Streptomyces gulbargensis</name>
    <dbReference type="NCBI Taxonomy" id="364901"/>
    <lineage>
        <taxon>Bacteria</taxon>
        <taxon>Bacillati</taxon>
        <taxon>Actinomycetota</taxon>
        <taxon>Actinomycetes</taxon>
        <taxon>Kitasatosporales</taxon>
        <taxon>Streptomycetaceae</taxon>
        <taxon>Streptomyces</taxon>
    </lineage>
</organism>
<proteinExistence type="predicted"/>
<feature type="domain" description="Outer membrane channel protein CpnT-like N-terminal" evidence="2">
    <location>
        <begin position="18"/>
        <end position="131"/>
    </location>
</feature>
<feature type="region of interest" description="Disordered" evidence="1">
    <location>
        <begin position="429"/>
        <end position="448"/>
    </location>
</feature>
<feature type="region of interest" description="Disordered" evidence="1">
    <location>
        <begin position="338"/>
        <end position="406"/>
    </location>
</feature>
<dbReference type="Proteomes" id="UP001501000">
    <property type="component" value="Unassembled WGS sequence"/>
</dbReference>
<comment type="caution">
    <text evidence="3">The sequence shown here is derived from an EMBL/GenBank/DDBJ whole genome shotgun (WGS) entry which is preliminary data.</text>
</comment>
<evidence type="ECO:0000259" key="2">
    <source>
        <dbReference type="Pfam" id="PF25547"/>
    </source>
</evidence>
<accession>A0ABP7MZD0</accession>
<dbReference type="EMBL" id="BAABAJ010000018">
    <property type="protein sequence ID" value="GAA3933322.1"/>
    <property type="molecule type" value="Genomic_DNA"/>
</dbReference>